<gene>
    <name evidence="2" type="ORF">SAMN02745181_2939</name>
</gene>
<protein>
    <recommendedName>
        <fullName evidence="4">DUF4136 domain-containing protein</fullName>
    </recommendedName>
</protein>
<reference evidence="2 3" key="1">
    <citation type="submission" date="2016-11" db="EMBL/GenBank/DDBJ databases">
        <authorList>
            <person name="Jaros S."/>
            <person name="Januszkiewicz K."/>
            <person name="Wedrychowicz H."/>
        </authorList>
    </citation>
    <scope>NUCLEOTIDE SEQUENCE [LARGE SCALE GENOMIC DNA]</scope>
    <source>
        <strain evidence="2 3">DSM 18772</strain>
    </source>
</reference>
<dbReference type="STRING" id="1123071.SAMN02745181_2939"/>
<proteinExistence type="predicted"/>
<keyword evidence="1" id="KW-0732">Signal</keyword>
<dbReference type="InParanoid" id="A0A1M6NR74"/>
<dbReference type="AlphaFoldDB" id="A0A1M6NR74"/>
<evidence type="ECO:0008006" key="4">
    <source>
        <dbReference type="Google" id="ProtNLM"/>
    </source>
</evidence>
<evidence type="ECO:0000313" key="3">
    <source>
        <dbReference type="Proteomes" id="UP000184510"/>
    </source>
</evidence>
<evidence type="ECO:0000313" key="2">
    <source>
        <dbReference type="EMBL" id="SHJ98194.1"/>
    </source>
</evidence>
<organism evidence="2 3">
    <name type="scientific">Rubritalea squalenifaciens DSM 18772</name>
    <dbReference type="NCBI Taxonomy" id="1123071"/>
    <lineage>
        <taxon>Bacteria</taxon>
        <taxon>Pseudomonadati</taxon>
        <taxon>Verrucomicrobiota</taxon>
        <taxon>Verrucomicrobiia</taxon>
        <taxon>Verrucomicrobiales</taxon>
        <taxon>Rubritaleaceae</taxon>
        <taxon>Rubritalea</taxon>
    </lineage>
</organism>
<keyword evidence="3" id="KW-1185">Reference proteome</keyword>
<dbReference type="Proteomes" id="UP000184510">
    <property type="component" value="Unassembled WGS sequence"/>
</dbReference>
<sequence length="261" mass="28781">MEILSLRMSKLSYLAAAAVALLCASCATPQKIYTDFYANQQYKSVSVNADASALQDGKGRVENLLSDQSHKLMNQVHNSAKLQLREKGYAPQSGYQSIGLTLPDTTQVFVSNNPSQYEGDLLSTPYYVKKNGATPTKVRQLTADRLFSRVFSHDTKSKKLKDVDYPEIKNLGLPQNQYILLIHGFSRNVNTGKQLGQAAIVAVATMGTFVMWEPDISFVQVAIIDPQTSKVVWANDGKIGKSVEQDVAKIFQPLPVFGTKE</sequence>
<dbReference type="EMBL" id="FQYR01000005">
    <property type="protein sequence ID" value="SHJ98194.1"/>
    <property type="molecule type" value="Genomic_DNA"/>
</dbReference>
<feature type="chain" id="PRO_5012319395" description="DUF4136 domain-containing protein" evidence="1">
    <location>
        <begin position="30"/>
        <end position="261"/>
    </location>
</feature>
<feature type="signal peptide" evidence="1">
    <location>
        <begin position="1"/>
        <end position="29"/>
    </location>
</feature>
<evidence type="ECO:0000256" key="1">
    <source>
        <dbReference type="SAM" id="SignalP"/>
    </source>
</evidence>
<name>A0A1M6NR74_9BACT</name>
<accession>A0A1M6NR74</accession>